<name>A0A3P9BS44_9CICH</name>
<evidence type="ECO:0000313" key="8">
    <source>
        <dbReference type="Proteomes" id="UP000265160"/>
    </source>
</evidence>
<dbReference type="Pfam" id="PF00643">
    <property type="entry name" value="zf-B_box"/>
    <property type="match status" value="1"/>
</dbReference>
<accession>A0A3P9BS44</accession>
<evidence type="ECO:0000256" key="4">
    <source>
        <dbReference type="PROSITE-ProRule" id="PRU00024"/>
    </source>
</evidence>
<evidence type="ECO:0000256" key="5">
    <source>
        <dbReference type="SAM" id="Coils"/>
    </source>
</evidence>
<evidence type="ECO:0000256" key="2">
    <source>
        <dbReference type="ARBA" id="ARBA00022771"/>
    </source>
</evidence>
<feature type="coiled-coil region" evidence="5">
    <location>
        <begin position="87"/>
        <end position="114"/>
    </location>
</feature>
<reference evidence="7 8" key="1">
    <citation type="journal article" date="2014" name="Nature">
        <title>The genomic substrate for adaptive radiation in African cichlid fish.</title>
        <authorList>
            <person name="Brawand D."/>
            <person name="Wagner C.E."/>
            <person name="Li Y.I."/>
            <person name="Malinsky M."/>
            <person name="Keller I."/>
            <person name="Fan S."/>
            <person name="Simakov O."/>
            <person name="Ng A.Y."/>
            <person name="Lim Z.W."/>
            <person name="Bezault E."/>
            <person name="Turner-Maier J."/>
            <person name="Johnson J."/>
            <person name="Alcazar R."/>
            <person name="Noh H.J."/>
            <person name="Russell P."/>
            <person name="Aken B."/>
            <person name="Alfoldi J."/>
            <person name="Amemiya C."/>
            <person name="Azzouzi N."/>
            <person name="Baroiller J.F."/>
            <person name="Barloy-Hubler F."/>
            <person name="Berlin A."/>
            <person name="Bloomquist R."/>
            <person name="Carleton K.L."/>
            <person name="Conte M.A."/>
            <person name="D'Cotta H."/>
            <person name="Eshel O."/>
            <person name="Gaffney L."/>
            <person name="Galibert F."/>
            <person name="Gante H.F."/>
            <person name="Gnerre S."/>
            <person name="Greuter L."/>
            <person name="Guyon R."/>
            <person name="Haddad N.S."/>
            <person name="Haerty W."/>
            <person name="Harris R.M."/>
            <person name="Hofmann H.A."/>
            <person name="Hourlier T."/>
            <person name="Hulata G."/>
            <person name="Jaffe D.B."/>
            <person name="Lara M."/>
            <person name="Lee A.P."/>
            <person name="MacCallum I."/>
            <person name="Mwaiko S."/>
            <person name="Nikaido M."/>
            <person name="Nishihara H."/>
            <person name="Ozouf-Costaz C."/>
            <person name="Penman D.J."/>
            <person name="Przybylski D."/>
            <person name="Rakotomanga M."/>
            <person name="Renn S.C.P."/>
            <person name="Ribeiro F.J."/>
            <person name="Ron M."/>
            <person name="Salzburger W."/>
            <person name="Sanchez-Pulido L."/>
            <person name="Santos M.E."/>
            <person name="Searle S."/>
            <person name="Sharpe T."/>
            <person name="Swofford R."/>
            <person name="Tan F.J."/>
            <person name="Williams L."/>
            <person name="Young S."/>
            <person name="Yin S."/>
            <person name="Okada N."/>
            <person name="Kocher T.D."/>
            <person name="Miska E.A."/>
            <person name="Lander E.S."/>
            <person name="Venkatesh B."/>
            <person name="Fernald R.D."/>
            <person name="Meyer A."/>
            <person name="Ponting C.P."/>
            <person name="Streelman J.T."/>
            <person name="Lindblad-Toh K."/>
            <person name="Seehausen O."/>
            <person name="Di Palma F."/>
        </authorList>
    </citation>
    <scope>NUCLEOTIDE SEQUENCE</scope>
</reference>
<evidence type="ECO:0000256" key="1">
    <source>
        <dbReference type="ARBA" id="ARBA00022723"/>
    </source>
</evidence>
<dbReference type="PROSITE" id="PS50119">
    <property type="entry name" value="ZF_BBOX"/>
    <property type="match status" value="1"/>
</dbReference>
<keyword evidence="2 4" id="KW-0863">Zinc-finger</keyword>
<sequence>MCLVSYCQTHLEPHQRISALKKHKLIDPVQDLESRICRDHGEPLELICRLDQRFLCRSCKCSDHKTHETVSLEDEAEMRKSQLRLENNSMDQMIQEREQKIQELQQSVKTSRSKAEEALSYSRKVMTALVQHIKTEFTRLSEAIETKRRNRVKSKCNKDSLPLVLLLKFPRVNFCNPLNLSLLQSLFCECQFDIPQRCSDSSILSPSHLLQFLDLLCVSFLLHLPNQEVQVDSSGC</sequence>
<dbReference type="GeneTree" id="ENSGT01040000240385"/>
<dbReference type="Gene3D" id="3.30.160.60">
    <property type="entry name" value="Classic Zinc Finger"/>
    <property type="match status" value="1"/>
</dbReference>
<dbReference type="Ensembl" id="ENSMZET00005013178.1">
    <property type="protein sequence ID" value="ENSMZEP00005012734.1"/>
    <property type="gene ID" value="ENSMZEG00005009563.1"/>
</dbReference>
<keyword evidence="5" id="KW-0175">Coiled coil</keyword>
<dbReference type="Gene3D" id="4.10.830.40">
    <property type="match status" value="1"/>
</dbReference>
<keyword evidence="1" id="KW-0479">Metal-binding</keyword>
<dbReference type="GO" id="GO:0008270">
    <property type="term" value="F:zinc ion binding"/>
    <property type="evidence" value="ECO:0007669"/>
    <property type="project" value="UniProtKB-KW"/>
</dbReference>
<dbReference type="PANTHER" id="PTHR25465">
    <property type="entry name" value="B-BOX DOMAIN CONTAINING"/>
    <property type="match status" value="1"/>
</dbReference>
<dbReference type="SUPFAM" id="SSF57845">
    <property type="entry name" value="B-box zinc-binding domain"/>
    <property type="match status" value="1"/>
</dbReference>
<organism evidence="7 8">
    <name type="scientific">Maylandia zebra</name>
    <name type="common">zebra mbuna</name>
    <dbReference type="NCBI Taxonomy" id="106582"/>
    <lineage>
        <taxon>Eukaryota</taxon>
        <taxon>Metazoa</taxon>
        <taxon>Chordata</taxon>
        <taxon>Craniata</taxon>
        <taxon>Vertebrata</taxon>
        <taxon>Euteleostomi</taxon>
        <taxon>Actinopterygii</taxon>
        <taxon>Neopterygii</taxon>
        <taxon>Teleostei</taxon>
        <taxon>Neoteleostei</taxon>
        <taxon>Acanthomorphata</taxon>
        <taxon>Ovalentaria</taxon>
        <taxon>Cichlomorphae</taxon>
        <taxon>Cichliformes</taxon>
        <taxon>Cichlidae</taxon>
        <taxon>African cichlids</taxon>
        <taxon>Pseudocrenilabrinae</taxon>
        <taxon>Haplochromini</taxon>
        <taxon>Maylandia</taxon>
        <taxon>Maylandia zebra complex</taxon>
    </lineage>
</organism>
<dbReference type="InterPro" id="IPR000315">
    <property type="entry name" value="Znf_B-box"/>
</dbReference>
<reference evidence="7" key="2">
    <citation type="submission" date="2025-08" db="UniProtKB">
        <authorList>
            <consortium name="Ensembl"/>
        </authorList>
    </citation>
    <scope>IDENTIFICATION</scope>
</reference>
<dbReference type="InterPro" id="IPR051051">
    <property type="entry name" value="E3_ubiq-ligase_TRIM/RNF"/>
</dbReference>
<dbReference type="PANTHER" id="PTHR25465:SF32">
    <property type="entry name" value="BLOODTHIRSTY-RELATED GENE FAMILY, MEMBER 16 ISOFORM X1-RELATED"/>
    <property type="match status" value="1"/>
</dbReference>
<dbReference type="SMART" id="SM00336">
    <property type="entry name" value="BBOX"/>
    <property type="match status" value="1"/>
</dbReference>
<evidence type="ECO:0000259" key="6">
    <source>
        <dbReference type="PROSITE" id="PS50119"/>
    </source>
</evidence>
<evidence type="ECO:0000313" key="7">
    <source>
        <dbReference type="Ensembl" id="ENSMZEP00005012734.1"/>
    </source>
</evidence>
<feature type="domain" description="B box-type" evidence="6">
    <location>
        <begin position="32"/>
        <end position="72"/>
    </location>
</feature>
<keyword evidence="8" id="KW-1185">Reference proteome</keyword>
<protein>
    <recommendedName>
        <fullName evidence="6">B box-type domain-containing protein</fullName>
    </recommendedName>
</protein>
<proteinExistence type="predicted"/>
<dbReference type="AlphaFoldDB" id="A0A3P9BS44"/>
<evidence type="ECO:0000256" key="3">
    <source>
        <dbReference type="ARBA" id="ARBA00022833"/>
    </source>
</evidence>
<dbReference type="Proteomes" id="UP000265160">
    <property type="component" value="LG3"/>
</dbReference>
<reference evidence="7" key="3">
    <citation type="submission" date="2025-09" db="UniProtKB">
        <authorList>
            <consortium name="Ensembl"/>
        </authorList>
    </citation>
    <scope>IDENTIFICATION</scope>
</reference>
<keyword evidence="3" id="KW-0862">Zinc</keyword>
<dbReference type="CDD" id="cd19769">
    <property type="entry name" value="Bbox2_TRIM16-like"/>
    <property type="match status" value="1"/>
</dbReference>